<evidence type="ECO:0000313" key="3">
    <source>
        <dbReference type="Proteomes" id="UP001223079"/>
    </source>
</evidence>
<evidence type="ECO:0008006" key="4">
    <source>
        <dbReference type="Google" id="ProtNLM"/>
    </source>
</evidence>
<reference evidence="2 3" key="1">
    <citation type="submission" date="2023-07" db="EMBL/GenBank/DDBJ databases">
        <title>Genomic Encyclopedia of Type Strains, Phase IV (KMG-IV): sequencing the most valuable type-strain genomes for metagenomic binning, comparative biology and taxonomic classification.</title>
        <authorList>
            <person name="Goeker M."/>
        </authorList>
    </citation>
    <scope>NUCLEOTIDE SEQUENCE [LARGE SCALE GENOMIC DNA]</scope>
    <source>
        <strain evidence="2 3">DSM 105143</strain>
    </source>
</reference>
<feature type="coiled-coil region" evidence="1">
    <location>
        <begin position="193"/>
        <end position="220"/>
    </location>
</feature>
<accession>A0ABT9YQD6</accession>
<proteinExistence type="predicted"/>
<organism evidence="2 3">
    <name type="scientific">Streptococcus moroccensis</name>
    <dbReference type="NCBI Taxonomy" id="1451356"/>
    <lineage>
        <taxon>Bacteria</taxon>
        <taxon>Bacillati</taxon>
        <taxon>Bacillota</taxon>
        <taxon>Bacilli</taxon>
        <taxon>Lactobacillales</taxon>
        <taxon>Streptococcaceae</taxon>
        <taxon>Streptococcus</taxon>
    </lineage>
</organism>
<keyword evidence="3" id="KW-1185">Reference proteome</keyword>
<comment type="caution">
    <text evidence="2">The sequence shown here is derived from an EMBL/GenBank/DDBJ whole genome shotgun (WGS) entry which is preliminary data.</text>
</comment>
<protein>
    <recommendedName>
        <fullName evidence="4">Membrane associated protein</fullName>
    </recommendedName>
</protein>
<name>A0ABT9YQD6_9STRE</name>
<dbReference type="EMBL" id="JAUSTM010000005">
    <property type="protein sequence ID" value="MDQ0222211.1"/>
    <property type="molecule type" value="Genomic_DNA"/>
</dbReference>
<gene>
    <name evidence="2" type="ORF">J2S23_000762</name>
</gene>
<dbReference type="RefSeq" id="WP_307121426.1">
    <property type="nucleotide sequence ID" value="NZ_JAUSTM010000005.1"/>
</dbReference>
<evidence type="ECO:0000313" key="2">
    <source>
        <dbReference type="EMBL" id="MDQ0222211.1"/>
    </source>
</evidence>
<sequence>MEYILVIGAVLAVGLLSVPFLKQSSRKRLEARLSFLTTRLSSNTRQLSMTTAAKFPTDYQRLQQQVAADMAELSKLLKSNDQRLPLDLSQSAWDLVEESQALLPTQGVVERPQLSTSTGQAQGLTAVQLKKQVPEIWPILSNIQQDDAQIRQKMLEKNLPNQQELLAVHEANMARYQDILEGYLKIKADPKAYYQAEERLVKSQQALQRFDEELDETLRQINEGDMMNFEISLRMMNQQ</sequence>
<keyword evidence="1" id="KW-0175">Coiled coil</keyword>
<dbReference type="Proteomes" id="UP001223079">
    <property type="component" value="Unassembled WGS sequence"/>
</dbReference>
<evidence type="ECO:0000256" key="1">
    <source>
        <dbReference type="SAM" id="Coils"/>
    </source>
</evidence>